<reference evidence="2" key="1">
    <citation type="journal article" date="2014" name="Front. Microbiol.">
        <title>High frequency of phylogenetically diverse reductive dehalogenase-homologous genes in deep subseafloor sedimentary metagenomes.</title>
        <authorList>
            <person name="Kawai M."/>
            <person name="Futagami T."/>
            <person name="Toyoda A."/>
            <person name="Takaki Y."/>
            <person name="Nishi S."/>
            <person name="Hori S."/>
            <person name="Arai W."/>
            <person name="Tsubouchi T."/>
            <person name="Morono Y."/>
            <person name="Uchiyama I."/>
            <person name="Ito T."/>
            <person name="Fujiyama A."/>
            <person name="Inagaki F."/>
            <person name="Takami H."/>
        </authorList>
    </citation>
    <scope>NUCLEOTIDE SEQUENCE</scope>
    <source>
        <strain evidence="2">Expedition CK06-06</strain>
    </source>
</reference>
<dbReference type="AlphaFoldDB" id="X1CRA6"/>
<sequence>MFFEMTRNSIVFANRTGGKTINVAILNHLDMMFKPGCDICSAGAVLEQSERCYTYFKTFHNNEFLYKMYKGVPTKHRTYYENDSKLEVITGTEKGLNGPHPAKARIDEVELMDWHVLQEGLSMTKTKETTDGTDIMSQNSFLSTRK</sequence>
<dbReference type="Gene3D" id="3.40.50.300">
    <property type="entry name" value="P-loop containing nucleotide triphosphate hydrolases"/>
    <property type="match status" value="1"/>
</dbReference>
<dbReference type="EMBL" id="BART01012905">
    <property type="protein sequence ID" value="GAG86811.1"/>
    <property type="molecule type" value="Genomic_DNA"/>
</dbReference>
<protein>
    <recommendedName>
        <fullName evidence="3">Terminase large subunit gp17-like C-terminal domain-containing protein</fullName>
    </recommendedName>
</protein>
<accession>X1CRA6</accession>
<gene>
    <name evidence="2" type="ORF">S01H4_26677</name>
</gene>
<dbReference type="InterPro" id="IPR027417">
    <property type="entry name" value="P-loop_NTPase"/>
</dbReference>
<feature type="region of interest" description="Disordered" evidence="1">
    <location>
        <begin position="127"/>
        <end position="146"/>
    </location>
</feature>
<comment type="caution">
    <text evidence="2">The sequence shown here is derived from an EMBL/GenBank/DDBJ whole genome shotgun (WGS) entry which is preliminary data.</text>
</comment>
<evidence type="ECO:0000256" key="1">
    <source>
        <dbReference type="SAM" id="MobiDB-lite"/>
    </source>
</evidence>
<evidence type="ECO:0000313" key="2">
    <source>
        <dbReference type="EMBL" id="GAG86811.1"/>
    </source>
</evidence>
<evidence type="ECO:0008006" key="3">
    <source>
        <dbReference type="Google" id="ProtNLM"/>
    </source>
</evidence>
<feature type="compositionally biased region" description="Polar residues" evidence="1">
    <location>
        <begin position="135"/>
        <end position="146"/>
    </location>
</feature>
<name>X1CRA6_9ZZZZ</name>
<organism evidence="2">
    <name type="scientific">marine sediment metagenome</name>
    <dbReference type="NCBI Taxonomy" id="412755"/>
    <lineage>
        <taxon>unclassified sequences</taxon>
        <taxon>metagenomes</taxon>
        <taxon>ecological metagenomes</taxon>
    </lineage>
</organism>
<feature type="non-terminal residue" evidence="2">
    <location>
        <position position="146"/>
    </location>
</feature>
<proteinExistence type="predicted"/>